<accession>T1F0F1</accession>
<dbReference type="RefSeq" id="XP_009012429.1">
    <property type="nucleotide sequence ID" value="XM_009014181.1"/>
</dbReference>
<keyword evidence="1" id="KW-1133">Transmembrane helix</keyword>
<dbReference type="Proteomes" id="UP000015101">
    <property type="component" value="Unassembled WGS sequence"/>
</dbReference>
<organism evidence="3 4">
    <name type="scientific">Helobdella robusta</name>
    <name type="common">Californian leech</name>
    <dbReference type="NCBI Taxonomy" id="6412"/>
    <lineage>
        <taxon>Eukaryota</taxon>
        <taxon>Metazoa</taxon>
        <taxon>Spiralia</taxon>
        <taxon>Lophotrochozoa</taxon>
        <taxon>Annelida</taxon>
        <taxon>Clitellata</taxon>
        <taxon>Hirudinea</taxon>
        <taxon>Rhynchobdellida</taxon>
        <taxon>Glossiphoniidae</taxon>
        <taxon>Helobdella</taxon>
    </lineage>
</organism>
<dbReference type="CTD" id="20202301"/>
<evidence type="ECO:0000313" key="4">
    <source>
        <dbReference type="Proteomes" id="UP000015101"/>
    </source>
</evidence>
<reference evidence="4" key="1">
    <citation type="submission" date="2012-12" db="EMBL/GenBank/DDBJ databases">
        <authorList>
            <person name="Hellsten U."/>
            <person name="Grimwood J."/>
            <person name="Chapman J.A."/>
            <person name="Shapiro H."/>
            <person name="Aerts A."/>
            <person name="Otillar R.P."/>
            <person name="Terry A.Y."/>
            <person name="Boore J.L."/>
            <person name="Simakov O."/>
            <person name="Marletaz F."/>
            <person name="Cho S.-J."/>
            <person name="Edsinger-Gonzales E."/>
            <person name="Havlak P."/>
            <person name="Kuo D.-H."/>
            <person name="Larsson T."/>
            <person name="Lv J."/>
            <person name="Arendt D."/>
            <person name="Savage R."/>
            <person name="Osoegawa K."/>
            <person name="de Jong P."/>
            <person name="Lindberg D.R."/>
            <person name="Seaver E.C."/>
            <person name="Weisblat D.A."/>
            <person name="Putnam N.H."/>
            <person name="Grigoriev I.V."/>
            <person name="Rokhsar D.S."/>
        </authorList>
    </citation>
    <scope>NUCLEOTIDE SEQUENCE</scope>
</reference>
<feature type="transmembrane region" description="Helical" evidence="1">
    <location>
        <begin position="118"/>
        <end position="142"/>
    </location>
</feature>
<evidence type="ECO:0000256" key="1">
    <source>
        <dbReference type="SAM" id="Phobius"/>
    </source>
</evidence>
<evidence type="ECO:0000313" key="2">
    <source>
        <dbReference type="EMBL" id="ESO09336.1"/>
    </source>
</evidence>
<dbReference type="EMBL" id="AMQM01002938">
    <property type="status" value="NOT_ANNOTATED_CDS"/>
    <property type="molecule type" value="Genomic_DNA"/>
</dbReference>
<dbReference type="EMBL" id="KB095959">
    <property type="protein sequence ID" value="ESO09336.1"/>
    <property type="molecule type" value="Genomic_DNA"/>
</dbReference>
<dbReference type="AlphaFoldDB" id="T1F0F1"/>
<proteinExistence type="predicted"/>
<name>T1F0F1_HELRO</name>
<gene>
    <name evidence="3" type="primary">20202301</name>
    <name evidence="2" type="ORF">HELRODRAFT_168306</name>
</gene>
<dbReference type="EnsemblMetazoa" id="HelroT168306">
    <property type="protein sequence ID" value="HelroP168306"/>
    <property type="gene ID" value="HelroG168306"/>
</dbReference>
<dbReference type="GeneID" id="20202301"/>
<keyword evidence="1" id="KW-0472">Membrane</keyword>
<keyword evidence="4" id="KW-1185">Reference proteome</keyword>
<dbReference type="InParanoid" id="T1F0F1"/>
<reference evidence="2 4" key="2">
    <citation type="journal article" date="2013" name="Nature">
        <title>Insights into bilaterian evolution from three spiralian genomes.</title>
        <authorList>
            <person name="Simakov O."/>
            <person name="Marletaz F."/>
            <person name="Cho S.J."/>
            <person name="Edsinger-Gonzales E."/>
            <person name="Havlak P."/>
            <person name="Hellsten U."/>
            <person name="Kuo D.H."/>
            <person name="Larsson T."/>
            <person name="Lv J."/>
            <person name="Arendt D."/>
            <person name="Savage R."/>
            <person name="Osoegawa K."/>
            <person name="de Jong P."/>
            <person name="Grimwood J."/>
            <person name="Chapman J.A."/>
            <person name="Shapiro H."/>
            <person name="Aerts A."/>
            <person name="Otillar R.P."/>
            <person name="Terry A.Y."/>
            <person name="Boore J.L."/>
            <person name="Grigoriev I.V."/>
            <person name="Lindberg D.R."/>
            <person name="Seaver E.C."/>
            <person name="Weisblat D.A."/>
            <person name="Putnam N.H."/>
            <person name="Rokhsar D.S."/>
        </authorList>
    </citation>
    <scope>NUCLEOTIDE SEQUENCE</scope>
</reference>
<reference evidence="3" key="3">
    <citation type="submission" date="2015-06" db="UniProtKB">
        <authorList>
            <consortium name="EnsemblMetazoa"/>
        </authorList>
    </citation>
    <scope>IDENTIFICATION</scope>
</reference>
<evidence type="ECO:0000313" key="3">
    <source>
        <dbReference type="EnsemblMetazoa" id="HelroP168306"/>
    </source>
</evidence>
<protein>
    <submittedName>
        <fullName evidence="2 3">Uncharacterized protein</fullName>
    </submittedName>
</protein>
<dbReference type="HOGENOM" id="CLU_1050803_0_0_1"/>
<sequence>MNPRLRRLTTTLHVIKVATFFYVDCWRDSADYQYVIDSVDSLPYYSHDINNINRNNIHDSSNNGDVDRDASSMVLDSNEQNLYILSGSKERRNIKYQTIDDNYHLCLNFVHDFEKHMLIILLSILIIFHIRLSSSLIILTSIKEVESIKLGNSPWYRSISVLLLLDRLFVSHYLASQLSKQLPLIILSLQIFSPFSYHSFIVTSRLEGDQQHEPSRQAVDRHTLTHGRCLYAINHESNKPYSGNDMFPFVIMGKMSRRQKKSYLY</sequence>
<keyword evidence="1" id="KW-0812">Transmembrane</keyword>
<dbReference type="KEGG" id="hro:HELRODRAFT_168306"/>